<proteinExistence type="predicted"/>
<dbReference type="Proteomes" id="UP000789375">
    <property type="component" value="Unassembled WGS sequence"/>
</dbReference>
<feature type="compositionally biased region" description="Acidic residues" evidence="1">
    <location>
        <begin position="1"/>
        <end position="12"/>
    </location>
</feature>
<name>A0A9N8VEB9_FUNMO</name>
<evidence type="ECO:0000313" key="3">
    <source>
        <dbReference type="Proteomes" id="UP000789375"/>
    </source>
</evidence>
<organism evidence="2 3">
    <name type="scientific">Funneliformis mosseae</name>
    <name type="common">Endomycorrhizal fungus</name>
    <name type="synonym">Glomus mosseae</name>
    <dbReference type="NCBI Taxonomy" id="27381"/>
    <lineage>
        <taxon>Eukaryota</taxon>
        <taxon>Fungi</taxon>
        <taxon>Fungi incertae sedis</taxon>
        <taxon>Mucoromycota</taxon>
        <taxon>Glomeromycotina</taxon>
        <taxon>Glomeromycetes</taxon>
        <taxon>Glomerales</taxon>
        <taxon>Glomeraceae</taxon>
        <taxon>Funneliformis</taxon>
    </lineage>
</organism>
<evidence type="ECO:0000313" key="2">
    <source>
        <dbReference type="EMBL" id="CAG8450210.1"/>
    </source>
</evidence>
<gene>
    <name evidence="2" type="ORF">FMOSSE_LOCUS1459</name>
</gene>
<reference evidence="2" key="1">
    <citation type="submission" date="2021-06" db="EMBL/GenBank/DDBJ databases">
        <authorList>
            <person name="Kallberg Y."/>
            <person name="Tangrot J."/>
            <person name="Rosling A."/>
        </authorList>
    </citation>
    <scope>NUCLEOTIDE SEQUENCE</scope>
    <source>
        <strain evidence="2">87-6 pot B 2015</strain>
    </source>
</reference>
<sequence length="109" mass="12776">MSEQLESVEEEKFESGEKLSRALTQSAPDNLTEIRFGEIFPYSGFKFSLKTLDTFFDNWRGRKALSMYACDLEYKKVEYAEIIKKYIDEGVIKEFIRGSLKDAIFDYEL</sequence>
<protein>
    <submittedName>
        <fullName evidence="2">13510_t:CDS:1</fullName>
    </submittedName>
</protein>
<keyword evidence="3" id="KW-1185">Reference proteome</keyword>
<dbReference type="AlphaFoldDB" id="A0A9N8VEB9"/>
<dbReference type="EMBL" id="CAJVPP010000167">
    <property type="protein sequence ID" value="CAG8450210.1"/>
    <property type="molecule type" value="Genomic_DNA"/>
</dbReference>
<comment type="caution">
    <text evidence="2">The sequence shown here is derived from an EMBL/GenBank/DDBJ whole genome shotgun (WGS) entry which is preliminary data.</text>
</comment>
<evidence type="ECO:0000256" key="1">
    <source>
        <dbReference type="SAM" id="MobiDB-lite"/>
    </source>
</evidence>
<accession>A0A9N8VEB9</accession>
<feature type="region of interest" description="Disordered" evidence="1">
    <location>
        <begin position="1"/>
        <end position="20"/>
    </location>
</feature>